<keyword evidence="2" id="KW-1185">Reference proteome</keyword>
<reference evidence="1 2" key="1">
    <citation type="submission" date="2019-10" db="EMBL/GenBank/DDBJ databases">
        <title>Whole genome shotgun sequence of Acrocarpospora pleiomorpha NBRC 16267.</title>
        <authorList>
            <person name="Ichikawa N."/>
            <person name="Kimura A."/>
            <person name="Kitahashi Y."/>
            <person name="Komaki H."/>
            <person name="Oguchi A."/>
        </authorList>
    </citation>
    <scope>NUCLEOTIDE SEQUENCE [LARGE SCALE GENOMIC DNA]</scope>
    <source>
        <strain evidence="1 2">NBRC 16267</strain>
    </source>
</reference>
<sequence length="73" mass="8109">MKLSWTGGRLRSNTTSVLLLVQGIGVHPAALATRRVIAVIRRQIPTTIPLVRHRARERPYPVNSQAVRPSTES</sequence>
<comment type="caution">
    <text evidence="1">The sequence shown here is derived from an EMBL/GenBank/DDBJ whole genome shotgun (WGS) entry which is preliminary data.</text>
</comment>
<accession>A0A5M3XYS8</accession>
<dbReference type="EMBL" id="BLAF01000054">
    <property type="protein sequence ID" value="GES24603.1"/>
    <property type="molecule type" value="Genomic_DNA"/>
</dbReference>
<organism evidence="1 2">
    <name type="scientific">Acrocarpospora pleiomorpha</name>
    <dbReference type="NCBI Taxonomy" id="90975"/>
    <lineage>
        <taxon>Bacteria</taxon>
        <taxon>Bacillati</taxon>
        <taxon>Actinomycetota</taxon>
        <taxon>Actinomycetes</taxon>
        <taxon>Streptosporangiales</taxon>
        <taxon>Streptosporangiaceae</taxon>
        <taxon>Acrocarpospora</taxon>
    </lineage>
</organism>
<proteinExistence type="predicted"/>
<name>A0A5M3XYS8_9ACTN</name>
<evidence type="ECO:0000313" key="2">
    <source>
        <dbReference type="Proteomes" id="UP000377595"/>
    </source>
</evidence>
<dbReference type="Proteomes" id="UP000377595">
    <property type="component" value="Unassembled WGS sequence"/>
</dbReference>
<gene>
    <name evidence="1" type="ORF">Aple_075020</name>
</gene>
<dbReference type="AlphaFoldDB" id="A0A5M3XYS8"/>
<protein>
    <submittedName>
        <fullName evidence="1">Uncharacterized protein</fullName>
    </submittedName>
</protein>
<evidence type="ECO:0000313" key="1">
    <source>
        <dbReference type="EMBL" id="GES24603.1"/>
    </source>
</evidence>